<dbReference type="Proteomes" id="UP001473302">
    <property type="component" value="Unassembled WGS sequence"/>
</dbReference>
<dbReference type="InterPro" id="IPR039491">
    <property type="entry name" value="REX1-B"/>
</dbReference>
<keyword evidence="2" id="KW-1185">Reference proteome</keyword>
<dbReference type="EMBL" id="BAABUK010000002">
    <property type="protein sequence ID" value="GAA5806926.1"/>
    <property type="molecule type" value="Genomic_DNA"/>
</dbReference>
<sequence>MTETNNQNLTKNELLSKQLQKLLKAQGTRMELYTEFDIAFKDYLSGKCPADQYHSICKIVTEGFQDVSQEIQTIEKEISDRVIAGIIRALQQGEKERLEKTVKIQILTIQAKESDKDFDGTIKELKDSLQIINEKNQEIWDELREEMHGVASLIC</sequence>
<proteinExistence type="predicted"/>
<protein>
    <submittedName>
        <fullName evidence="1">Uncharacterized protein</fullName>
    </submittedName>
</protein>
<evidence type="ECO:0000313" key="1">
    <source>
        <dbReference type="EMBL" id="GAA5806926.1"/>
    </source>
</evidence>
<comment type="caution">
    <text evidence="1">The sequence shown here is derived from an EMBL/GenBank/DDBJ whole genome shotgun (WGS) entry which is preliminary data.</text>
</comment>
<organism evidence="1 2">
    <name type="scientific">Mucor flavus</name>
    <dbReference type="NCBI Taxonomy" id="439312"/>
    <lineage>
        <taxon>Eukaryota</taxon>
        <taxon>Fungi</taxon>
        <taxon>Fungi incertae sedis</taxon>
        <taxon>Mucoromycota</taxon>
        <taxon>Mucoromycotina</taxon>
        <taxon>Mucoromycetes</taxon>
        <taxon>Mucorales</taxon>
        <taxon>Mucorineae</taxon>
        <taxon>Mucoraceae</taxon>
        <taxon>Mucor</taxon>
    </lineage>
</organism>
<name>A0ABP9YJB8_9FUNG</name>
<evidence type="ECO:0000313" key="2">
    <source>
        <dbReference type="Proteomes" id="UP001473302"/>
    </source>
</evidence>
<accession>A0ABP9YJB8</accession>
<reference evidence="1 2" key="1">
    <citation type="submission" date="2024-04" db="EMBL/GenBank/DDBJ databases">
        <title>genome sequences of Mucor flavus KT1a and Helicostylum pulchrum KT1b strains isolated from the surface of a dry-aged beef.</title>
        <authorList>
            <person name="Toyotome T."/>
            <person name="Hosono M."/>
            <person name="Torimaru M."/>
            <person name="Fukuda K."/>
            <person name="Mikami N."/>
        </authorList>
    </citation>
    <scope>NUCLEOTIDE SEQUENCE [LARGE SCALE GENOMIC DNA]</scope>
    <source>
        <strain evidence="1 2">KT1a</strain>
    </source>
</reference>
<gene>
    <name evidence="1" type="ORF">MFLAVUS_000275</name>
</gene>
<dbReference type="PANTHER" id="PTHR28309:SF1">
    <property type="entry name" value="REQUIRED FOR EXCISION 1-B DOMAIN-CONTAINING PROTEIN"/>
    <property type="match status" value="1"/>
</dbReference>
<dbReference type="Pfam" id="PF14966">
    <property type="entry name" value="DNA_repr_REX1B"/>
    <property type="match status" value="1"/>
</dbReference>
<dbReference type="PANTHER" id="PTHR28309">
    <property type="entry name" value="REQUIRED FOR EXCISION 1-B DOMAIN-CONTAINING PROTEIN"/>
    <property type="match status" value="1"/>
</dbReference>